<dbReference type="PANTHER" id="PTHR47362:SF1">
    <property type="entry name" value="ACYL-COENZYME A THIOESTERASE THEM5"/>
    <property type="match status" value="1"/>
</dbReference>
<dbReference type="GO" id="GO:0035965">
    <property type="term" value="P:cardiolipin acyl-chain remodeling"/>
    <property type="evidence" value="ECO:0007669"/>
    <property type="project" value="TreeGrafter"/>
</dbReference>
<dbReference type="CDD" id="cd03443">
    <property type="entry name" value="PaaI_thioesterase"/>
    <property type="match status" value="1"/>
</dbReference>
<gene>
    <name evidence="3" type="ORF">GW7_10672</name>
</gene>
<dbReference type="SUPFAM" id="SSF54637">
    <property type="entry name" value="Thioesterase/thiol ester dehydrase-isomerase"/>
    <property type="match status" value="1"/>
</dbReference>
<reference evidence="3 4" key="1">
    <citation type="journal article" date="2011" name="Nature">
        <title>Genome sequencing reveals insights into physiology and longevity of the naked mole rat.</title>
        <authorList>
            <person name="Kim E.B."/>
            <person name="Fang X."/>
            <person name="Fushan A.A."/>
            <person name="Huang Z."/>
            <person name="Lobanov A.V."/>
            <person name="Han L."/>
            <person name="Marino S.M."/>
            <person name="Sun X."/>
            <person name="Turanov A.A."/>
            <person name="Yang P."/>
            <person name="Yim S.H."/>
            <person name="Zhao X."/>
            <person name="Kasaikina M.V."/>
            <person name="Stoletzki N."/>
            <person name="Peng C."/>
            <person name="Polak P."/>
            <person name="Xiong Z."/>
            <person name="Kiezun A."/>
            <person name="Zhu Y."/>
            <person name="Chen Y."/>
            <person name="Kryukov G.V."/>
            <person name="Zhang Q."/>
            <person name="Peshkin L."/>
            <person name="Yang L."/>
            <person name="Bronson R.T."/>
            <person name="Buffenstein R."/>
            <person name="Wang B."/>
            <person name="Han C."/>
            <person name="Li Q."/>
            <person name="Chen L."/>
            <person name="Zhao W."/>
            <person name="Sunyaev S.R."/>
            <person name="Park T.J."/>
            <person name="Zhang G."/>
            <person name="Wang J."/>
            <person name="Gladyshev V.N."/>
        </authorList>
    </citation>
    <scope>NUCLEOTIDE SEQUENCE [LARGE SCALE GENOMIC DNA]</scope>
</reference>
<dbReference type="Proteomes" id="UP000006813">
    <property type="component" value="Unassembled WGS sequence"/>
</dbReference>
<dbReference type="Gene3D" id="3.10.129.10">
    <property type="entry name" value="Hotdog Thioesterase"/>
    <property type="match status" value="1"/>
</dbReference>
<dbReference type="GO" id="GO:0035336">
    <property type="term" value="P:long-chain fatty-acyl-CoA metabolic process"/>
    <property type="evidence" value="ECO:0007669"/>
    <property type="project" value="TreeGrafter"/>
</dbReference>
<evidence type="ECO:0000256" key="1">
    <source>
        <dbReference type="SAM" id="MobiDB-lite"/>
    </source>
</evidence>
<dbReference type="STRING" id="10181.G5AQ80"/>
<sequence>MEQQIGLEYRQSAKMNCLGDTEQPGERERRRWRHRGSGRRGMWQEKTTFGLQVSSSKHTQSDKKDYSLPNTSWSPRMVALYNELMEKTADGLWTRIPGYWRSVHILKEASLARIAEVVPVQTTEDGSRLFLRIAEVQGLEGLGFEHAIFHNDSEKKCICLFQPGPLLEGLPGIIHGGALGTMIDTTLFMTAYLSANAVFTGTMTITFKSPITLGSVVRLEARITGTEGRKVFLSCEAQSSDKSTLYAEASAIFFQMK</sequence>
<feature type="region of interest" description="Disordered" evidence="1">
    <location>
        <begin position="18"/>
        <end position="37"/>
    </location>
</feature>
<evidence type="ECO:0000259" key="2">
    <source>
        <dbReference type="Pfam" id="PF03061"/>
    </source>
</evidence>
<dbReference type="GO" id="GO:0052816">
    <property type="term" value="F:long-chain fatty acyl-CoA hydrolase activity"/>
    <property type="evidence" value="ECO:0007669"/>
    <property type="project" value="TreeGrafter"/>
</dbReference>
<dbReference type="Pfam" id="PF03061">
    <property type="entry name" value="4HBT"/>
    <property type="match status" value="1"/>
</dbReference>
<feature type="domain" description="Thioesterase" evidence="2">
    <location>
        <begin position="172"/>
        <end position="241"/>
    </location>
</feature>
<dbReference type="InParanoid" id="G5AQ80"/>
<evidence type="ECO:0000313" key="4">
    <source>
        <dbReference type="Proteomes" id="UP000006813"/>
    </source>
</evidence>
<dbReference type="PANTHER" id="PTHR47362">
    <property type="entry name" value="ACYL-COENZYME A THIOESTERASE THEM5"/>
    <property type="match status" value="1"/>
</dbReference>
<proteinExistence type="predicted"/>
<accession>G5AQ80</accession>
<evidence type="ECO:0000313" key="3">
    <source>
        <dbReference type="EMBL" id="EHA99190.1"/>
    </source>
</evidence>
<dbReference type="GO" id="GO:0005759">
    <property type="term" value="C:mitochondrial matrix"/>
    <property type="evidence" value="ECO:0007669"/>
    <property type="project" value="TreeGrafter"/>
</dbReference>
<name>G5AQ80_HETGA</name>
<dbReference type="InterPro" id="IPR029069">
    <property type="entry name" value="HotDog_dom_sf"/>
</dbReference>
<dbReference type="EMBL" id="JH166482">
    <property type="protein sequence ID" value="EHA99190.1"/>
    <property type="molecule type" value="Genomic_DNA"/>
</dbReference>
<dbReference type="InterPro" id="IPR006683">
    <property type="entry name" value="Thioestr_dom"/>
</dbReference>
<dbReference type="eggNOG" id="KOG4781">
    <property type="taxonomic scope" value="Eukaryota"/>
</dbReference>
<protein>
    <submittedName>
        <fullName evidence="3">Thioesterase superfamily member 4</fullName>
    </submittedName>
</protein>
<dbReference type="AlphaFoldDB" id="G5AQ80"/>
<organism evidence="3 4">
    <name type="scientific">Heterocephalus glaber</name>
    <name type="common">Naked mole rat</name>
    <dbReference type="NCBI Taxonomy" id="10181"/>
    <lineage>
        <taxon>Eukaryota</taxon>
        <taxon>Metazoa</taxon>
        <taxon>Chordata</taxon>
        <taxon>Craniata</taxon>
        <taxon>Vertebrata</taxon>
        <taxon>Euteleostomi</taxon>
        <taxon>Mammalia</taxon>
        <taxon>Eutheria</taxon>
        <taxon>Euarchontoglires</taxon>
        <taxon>Glires</taxon>
        <taxon>Rodentia</taxon>
        <taxon>Hystricomorpha</taxon>
        <taxon>Bathyergidae</taxon>
        <taxon>Heterocephalus</taxon>
    </lineage>
</organism>